<protein>
    <recommendedName>
        <fullName evidence="3">Halobacterial output domain-containing protein</fullName>
    </recommendedName>
</protein>
<evidence type="ECO:0000313" key="2">
    <source>
        <dbReference type="EMBL" id="XBT80232.1"/>
    </source>
</evidence>
<gene>
    <name evidence="2" type="ORF">ABIH81_21610</name>
</gene>
<evidence type="ECO:0000256" key="1">
    <source>
        <dbReference type="SAM" id="MobiDB-lite"/>
    </source>
</evidence>
<feature type="region of interest" description="Disordered" evidence="1">
    <location>
        <begin position="1"/>
        <end position="20"/>
    </location>
</feature>
<proteinExistence type="predicted"/>
<sequence length="105" mass="11277">MEFAVEVQPPDSPGGLSTRHLADGSRVVELAAAIAAISNRLTAELEGTPSSGQDWLLDEVEMTFHLDFLPGTGVVLVRDDTRHAVSVKCRFTRASESSEEPTQAP</sequence>
<name>A0AAU7QW28_9ACTN</name>
<reference evidence="2" key="1">
    <citation type="submission" date="2024-06" db="EMBL/GenBank/DDBJ databases">
        <title>Micromonospora sp. strain HUAS YX12 genome sequences.</title>
        <authorList>
            <person name="Mo P."/>
        </authorList>
    </citation>
    <scope>NUCLEOTIDE SEQUENCE</scope>
    <source>
        <strain evidence="2">HUAS YX12</strain>
    </source>
</reference>
<dbReference type="EMBL" id="CP157974">
    <property type="protein sequence ID" value="XBT80232.1"/>
    <property type="molecule type" value="Genomic_DNA"/>
</dbReference>
<dbReference type="RefSeq" id="WP_349876711.1">
    <property type="nucleotide sequence ID" value="NZ_CP157974.1"/>
</dbReference>
<evidence type="ECO:0008006" key="3">
    <source>
        <dbReference type="Google" id="ProtNLM"/>
    </source>
</evidence>
<organism evidence="2">
    <name type="scientific">Micromonospora sp. HUAS YX12</name>
    <dbReference type="NCBI Taxonomy" id="3156396"/>
    <lineage>
        <taxon>Bacteria</taxon>
        <taxon>Bacillati</taxon>
        <taxon>Actinomycetota</taxon>
        <taxon>Actinomycetes</taxon>
        <taxon>Micromonosporales</taxon>
        <taxon>Micromonosporaceae</taxon>
        <taxon>Micromonospora</taxon>
    </lineage>
</organism>
<dbReference type="AlphaFoldDB" id="A0AAU7QW28"/>
<accession>A0AAU7QW28</accession>